<dbReference type="PANTHER" id="PTHR36529">
    <property type="entry name" value="SLL1095 PROTEIN"/>
    <property type="match status" value="1"/>
</dbReference>
<keyword evidence="2" id="KW-1185">Reference proteome</keyword>
<dbReference type="PANTHER" id="PTHR36529:SF1">
    <property type="entry name" value="GLYCOSYLTRANSFERASE"/>
    <property type="match status" value="1"/>
</dbReference>
<evidence type="ECO:0008006" key="3">
    <source>
        <dbReference type="Google" id="ProtNLM"/>
    </source>
</evidence>
<sequence>MHKTLVIMVKEPRPGRVKTRLGRDIGMIGAAWWFRHQTRSLIRRLRDPRWRIVLAVSPDQEGMNSRVWPLDLPRVAQGRGDLGDRMGRRLRGALKGPVCLIGADIPGITRGHIARAFGALGRAELVFGPAPDGGYWLVGAQRYGALPPGLFKDVRWSTEYALADTLTSAAGCRVALLDHLRDVDTVADLHG</sequence>
<dbReference type="SUPFAM" id="SSF53448">
    <property type="entry name" value="Nucleotide-diphospho-sugar transferases"/>
    <property type="match status" value="1"/>
</dbReference>
<dbReference type="Pfam" id="PF09837">
    <property type="entry name" value="DUF2064"/>
    <property type="match status" value="1"/>
</dbReference>
<organism evidence="1 2">
    <name type="scientific">Ruegeria halocynthiae</name>
    <dbReference type="NCBI Taxonomy" id="985054"/>
    <lineage>
        <taxon>Bacteria</taxon>
        <taxon>Pseudomonadati</taxon>
        <taxon>Pseudomonadota</taxon>
        <taxon>Alphaproteobacteria</taxon>
        <taxon>Rhodobacterales</taxon>
        <taxon>Roseobacteraceae</taxon>
        <taxon>Ruegeria</taxon>
    </lineage>
</organism>
<evidence type="ECO:0000313" key="2">
    <source>
        <dbReference type="Proteomes" id="UP000183400"/>
    </source>
</evidence>
<dbReference type="InterPro" id="IPR018641">
    <property type="entry name" value="Trfase_1_rSAM/seldom-assoc"/>
</dbReference>
<dbReference type="AlphaFoldDB" id="A0A1H3BY88"/>
<reference evidence="2" key="1">
    <citation type="submission" date="2016-10" db="EMBL/GenBank/DDBJ databases">
        <authorList>
            <person name="Varghese N."/>
            <person name="Submissions S."/>
        </authorList>
    </citation>
    <scope>NUCLEOTIDE SEQUENCE [LARGE SCALE GENOMIC DNA]</scope>
    <source>
        <strain evidence="2">DSM 27839</strain>
    </source>
</reference>
<gene>
    <name evidence="1" type="ORF">SAMN05444358_10637</name>
</gene>
<accession>A0A1H3BY88</accession>
<dbReference type="NCBIfam" id="TIGR04282">
    <property type="entry name" value="glyco_like_cofC"/>
    <property type="match status" value="1"/>
</dbReference>
<dbReference type="InterPro" id="IPR029044">
    <property type="entry name" value="Nucleotide-diphossugar_trans"/>
</dbReference>
<dbReference type="OrthoDB" id="9798250at2"/>
<dbReference type="RefSeq" id="WP_074737639.1">
    <property type="nucleotide sequence ID" value="NZ_FNNP01000006.1"/>
</dbReference>
<dbReference type="EMBL" id="FNNP01000006">
    <property type="protein sequence ID" value="SDX46159.1"/>
    <property type="molecule type" value="Genomic_DNA"/>
</dbReference>
<evidence type="ECO:0000313" key="1">
    <source>
        <dbReference type="EMBL" id="SDX46159.1"/>
    </source>
</evidence>
<name>A0A1H3BY88_9RHOB</name>
<dbReference type="Proteomes" id="UP000183400">
    <property type="component" value="Unassembled WGS sequence"/>
</dbReference>
<dbReference type="STRING" id="985054.SAMN05444358_10637"/>
<protein>
    <recommendedName>
        <fullName evidence="3">Glycosyltransferase</fullName>
    </recommendedName>
</protein>
<dbReference type="Gene3D" id="3.90.550.10">
    <property type="entry name" value="Spore Coat Polysaccharide Biosynthesis Protein SpsA, Chain A"/>
    <property type="match status" value="1"/>
</dbReference>
<proteinExistence type="predicted"/>